<accession>A0ABN1JBN4</accession>
<evidence type="ECO:0008006" key="3">
    <source>
        <dbReference type="Google" id="ProtNLM"/>
    </source>
</evidence>
<name>A0ABN1JBN4_9CLOT</name>
<dbReference type="EMBL" id="BAAACG010000006">
    <property type="protein sequence ID" value="GAA0735166.1"/>
    <property type="molecule type" value="Genomic_DNA"/>
</dbReference>
<sequence>MQAAYSEIKDKDFNIVGIVEDGKDNEDGVNKILSEKKVTYTNIIPDDKFYDDFVSLVGAFPTSILVNDKGEILKAKLPGKDVKQKRLSILTKQEILDIFKENSKK</sequence>
<evidence type="ECO:0000313" key="2">
    <source>
        <dbReference type="Proteomes" id="UP001501510"/>
    </source>
</evidence>
<keyword evidence="2" id="KW-1185">Reference proteome</keyword>
<reference evidence="1 2" key="1">
    <citation type="journal article" date="2019" name="Int. J. Syst. Evol. Microbiol.">
        <title>The Global Catalogue of Microorganisms (GCM) 10K type strain sequencing project: providing services to taxonomists for standard genome sequencing and annotation.</title>
        <authorList>
            <consortium name="The Broad Institute Genomics Platform"/>
            <consortium name="The Broad Institute Genome Sequencing Center for Infectious Disease"/>
            <person name="Wu L."/>
            <person name="Ma J."/>
        </authorList>
    </citation>
    <scope>NUCLEOTIDE SEQUENCE [LARGE SCALE GENOMIC DNA]</scope>
    <source>
        <strain evidence="1 2">JCM 1407</strain>
    </source>
</reference>
<comment type="caution">
    <text evidence="1">The sequence shown here is derived from an EMBL/GenBank/DDBJ whole genome shotgun (WGS) entry which is preliminary data.</text>
</comment>
<dbReference type="RefSeq" id="WP_343759201.1">
    <property type="nucleotide sequence ID" value="NZ_BAAACG010000006.1"/>
</dbReference>
<proteinExistence type="predicted"/>
<dbReference type="Proteomes" id="UP001501510">
    <property type="component" value="Unassembled WGS sequence"/>
</dbReference>
<dbReference type="Gene3D" id="3.40.30.10">
    <property type="entry name" value="Glutaredoxin"/>
    <property type="match status" value="1"/>
</dbReference>
<protein>
    <recommendedName>
        <fullName evidence="3">Alkyl hydroperoxide reductase subunit C/ Thiol specific antioxidant domain-containing protein</fullName>
    </recommendedName>
</protein>
<gene>
    <name evidence="1" type="ORF">GCM10008906_08480</name>
</gene>
<organism evidence="1 2">
    <name type="scientific">Clostridium oceanicum</name>
    <dbReference type="NCBI Taxonomy" id="1543"/>
    <lineage>
        <taxon>Bacteria</taxon>
        <taxon>Bacillati</taxon>
        <taxon>Bacillota</taxon>
        <taxon>Clostridia</taxon>
        <taxon>Eubacteriales</taxon>
        <taxon>Clostridiaceae</taxon>
        <taxon>Clostridium</taxon>
    </lineage>
</organism>
<evidence type="ECO:0000313" key="1">
    <source>
        <dbReference type="EMBL" id="GAA0735166.1"/>
    </source>
</evidence>